<proteinExistence type="predicted"/>
<sequence>MNQKILKENCESRYVQWRVKEDEYNSMQETKSNLLNANHPSLINLIFNSPSCSVLQTRLPEKWSTSTR</sequence>
<dbReference type="EMBL" id="GGEC01089149">
    <property type="protein sequence ID" value="MBX69633.1"/>
    <property type="molecule type" value="Transcribed_RNA"/>
</dbReference>
<reference evidence="1" key="1">
    <citation type="submission" date="2018-02" db="EMBL/GenBank/DDBJ databases">
        <title>Rhizophora mucronata_Transcriptome.</title>
        <authorList>
            <person name="Meera S.P."/>
            <person name="Sreeshan A."/>
            <person name="Augustine A."/>
        </authorList>
    </citation>
    <scope>NUCLEOTIDE SEQUENCE</scope>
    <source>
        <tissue evidence="1">Leaf</tissue>
    </source>
</reference>
<dbReference type="AlphaFoldDB" id="A0A2P2QRP3"/>
<protein>
    <submittedName>
        <fullName evidence="1">Uncharacterized protein</fullName>
    </submittedName>
</protein>
<organism evidence="1">
    <name type="scientific">Rhizophora mucronata</name>
    <name type="common">Asiatic mangrove</name>
    <dbReference type="NCBI Taxonomy" id="61149"/>
    <lineage>
        <taxon>Eukaryota</taxon>
        <taxon>Viridiplantae</taxon>
        <taxon>Streptophyta</taxon>
        <taxon>Embryophyta</taxon>
        <taxon>Tracheophyta</taxon>
        <taxon>Spermatophyta</taxon>
        <taxon>Magnoliopsida</taxon>
        <taxon>eudicotyledons</taxon>
        <taxon>Gunneridae</taxon>
        <taxon>Pentapetalae</taxon>
        <taxon>rosids</taxon>
        <taxon>fabids</taxon>
        <taxon>Malpighiales</taxon>
        <taxon>Rhizophoraceae</taxon>
        <taxon>Rhizophora</taxon>
    </lineage>
</organism>
<evidence type="ECO:0000313" key="1">
    <source>
        <dbReference type="EMBL" id="MBX69633.1"/>
    </source>
</evidence>
<name>A0A2P2QRP3_RHIMU</name>
<accession>A0A2P2QRP3</accession>